<dbReference type="Proteomes" id="UP000615026">
    <property type="component" value="Unassembled WGS sequence"/>
</dbReference>
<dbReference type="EMBL" id="JADEXP010000003">
    <property type="protein sequence ID" value="MBE9065221.1"/>
    <property type="molecule type" value="Genomic_DNA"/>
</dbReference>
<feature type="compositionally biased region" description="Low complexity" evidence="1">
    <location>
        <begin position="434"/>
        <end position="444"/>
    </location>
</feature>
<comment type="caution">
    <text evidence="3">The sequence shown here is derived from an EMBL/GenBank/DDBJ whole genome shotgun (WGS) entry which is preliminary data.</text>
</comment>
<accession>A0A928X0M7</accession>
<evidence type="ECO:0008006" key="5">
    <source>
        <dbReference type="Google" id="ProtNLM"/>
    </source>
</evidence>
<keyword evidence="4" id="KW-1185">Reference proteome</keyword>
<evidence type="ECO:0000313" key="3">
    <source>
        <dbReference type="EMBL" id="MBE9065221.1"/>
    </source>
</evidence>
<sequence length="466" mass="50756">MLRFKLHHLCAFSLLVTTLCARPAQALGVNFDLAENDLALKPAVPGKSSPNAAIQTFQAAQRTALARTTSALPIPPEARQPPTRVRPSAGTLPHNVIASARILEPPPVAAFPSARVLHPDSSPSIHDTPLGTEIAQKPIGLSFTPTQRVVKLPMSQTPTSQTLPTRQSELPRWIYEGGSNSLVARVIGRAEGTRAASGQPTRAYYGHTDPGNGVWNIGTFSYQHGAHSPEEADRKQLQRLTRQGKQIAHQATQAKLNMSLGEILNGLDLANQSPRAALEPGGYVDRLVQAKQQGMKHDEAIIWARTYAYLEPETQRWNAPGLGNTLPSIRQDQNRRHEAVIQAFDHYRAQRDTASVPKTLTVPALTVVAQQPSASDSSTSKYPKILTQTSKNIQFQQSQPHPLDFSVAEHLISHDRELSHQRQDQLSPTPLSTPPDFFGTTDDTSAAANGSSVQLIPETESLQIQS</sequence>
<dbReference type="AlphaFoldDB" id="A0A928X0M7"/>
<gene>
    <name evidence="3" type="ORF">IQ260_00960</name>
</gene>
<feature type="signal peptide" evidence="2">
    <location>
        <begin position="1"/>
        <end position="26"/>
    </location>
</feature>
<keyword evidence="2" id="KW-0732">Signal</keyword>
<evidence type="ECO:0000256" key="2">
    <source>
        <dbReference type="SAM" id="SignalP"/>
    </source>
</evidence>
<dbReference type="RefSeq" id="WP_193989979.1">
    <property type="nucleotide sequence ID" value="NZ_JADEXP010000003.1"/>
</dbReference>
<feature type="region of interest" description="Disordered" evidence="1">
    <location>
        <begin position="70"/>
        <end position="89"/>
    </location>
</feature>
<organism evidence="3 4">
    <name type="scientific">Leptolyngbya cf. ectocarpi LEGE 11479</name>
    <dbReference type="NCBI Taxonomy" id="1828722"/>
    <lineage>
        <taxon>Bacteria</taxon>
        <taxon>Bacillati</taxon>
        <taxon>Cyanobacteriota</taxon>
        <taxon>Cyanophyceae</taxon>
        <taxon>Leptolyngbyales</taxon>
        <taxon>Leptolyngbyaceae</taxon>
        <taxon>Leptolyngbya group</taxon>
        <taxon>Leptolyngbya</taxon>
    </lineage>
</organism>
<protein>
    <recommendedName>
        <fullName evidence="5">Secreted protein</fullName>
    </recommendedName>
</protein>
<name>A0A928X0M7_LEPEC</name>
<evidence type="ECO:0000256" key="1">
    <source>
        <dbReference type="SAM" id="MobiDB-lite"/>
    </source>
</evidence>
<feature type="region of interest" description="Disordered" evidence="1">
    <location>
        <begin position="416"/>
        <end position="466"/>
    </location>
</feature>
<evidence type="ECO:0000313" key="4">
    <source>
        <dbReference type="Proteomes" id="UP000615026"/>
    </source>
</evidence>
<proteinExistence type="predicted"/>
<feature type="chain" id="PRO_5037735858" description="Secreted protein" evidence="2">
    <location>
        <begin position="27"/>
        <end position="466"/>
    </location>
</feature>
<reference evidence="3" key="1">
    <citation type="submission" date="2020-10" db="EMBL/GenBank/DDBJ databases">
        <authorList>
            <person name="Castelo-Branco R."/>
            <person name="Eusebio N."/>
            <person name="Adriana R."/>
            <person name="Vieira A."/>
            <person name="Brugerolle De Fraissinette N."/>
            <person name="Rezende De Castro R."/>
            <person name="Schneider M.P."/>
            <person name="Vasconcelos V."/>
            <person name="Leao P.N."/>
        </authorList>
    </citation>
    <scope>NUCLEOTIDE SEQUENCE</scope>
    <source>
        <strain evidence="3">LEGE 11479</strain>
    </source>
</reference>
<feature type="compositionally biased region" description="Polar residues" evidence="1">
    <location>
        <begin position="446"/>
        <end position="466"/>
    </location>
</feature>